<evidence type="ECO:0000313" key="1">
    <source>
        <dbReference type="EMBL" id="EPS98298.1"/>
    </source>
</evidence>
<dbReference type="Gene3D" id="2.60.40.640">
    <property type="match status" value="1"/>
</dbReference>
<evidence type="ECO:0000313" key="2">
    <source>
        <dbReference type="Proteomes" id="UP000015241"/>
    </source>
</evidence>
<dbReference type="InterPro" id="IPR050357">
    <property type="entry name" value="Arrestin_domain-protein"/>
</dbReference>
<dbReference type="AlphaFoldDB" id="S8E4M0"/>
<dbReference type="PANTHER" id="PTHR11188:SF17">
    <property type="entry name" value="FI21816P1"/>
    <property type="match status" value="1"/>
</dbReference>
<dbReference type="GO" id="GO:0015031">
    <property type="term" value="P:protein transport"/>
    <property type="evidence" value="ECO:0007669"/>
    <property type="project" value="TreeGrafter"/>
</dbReference>
<evidence type="ECO:0008006" key="3">
    <source>
        <dbReference type="Google" id="ProtNLM"/>
    </source>
</evidence>
<dbReference type="HOGENOM" id="CLU_056201_0_0_1"/>
<dbReference type="GO" id="GO:0005737">
    <property type="term" value="C:cytoplasm"/>
    <property type="evidence" value="ECO:0007669"/>
    <property type="project" value="TreeGrafter"/>
</dbReference>
<keyword evidence="2" id="KW-1185">Reference proteome</keyword>
<accession>S8E4M0</accession>
<name>S8E4M0_FOMSC</name>
<dbReference type="PANTHER" id="PTHR11188">
    <property type="entry name" value="ARRESTIN DOMAIN CONTAINING PROTEIN"/>
    <property type="match status" value="1"/>
</dbReference>
<dbReference type="STRING" id="743788.S8E4M0"/>
<dbReference type="InParanoid" id="S8E4M0"/>
<dbReference type="eggNOG" id="ENOG502R1CA">
    <property type="taxonomic scope" value="Eukaryota"/>
</dbReference>
<protein>
    <recommendedName>
        <fullName evidence="3">Arrestin-like N-terminal domain-containing protein</fullName>
    </recommendedName>
</protein>
<dbReference type="InterPro" id="IPR014752">
    <property type="entry name" value="Arrestin-like_C"/>
</dbReference>
<dbReference type="Proteomes" id="UP000015241">
    <property type="component" value="Unassembled WGS sequence"/>
</dbReference>
<proteinExistence type="predicted"/>
<dbReference type="EMBL" id="KE504167">
    <property type="protein sequence ID" value="EPS98298.1"/>
    <property type="molecule type" value="Genomic_DNA"/>
</dbReference>
<reference evidence="1 2" key="1">
    <citation type="journal article" date="2012" name="Science">
        <title>The Paleozoic origin of enzymatic lignin decomposition reconstructed from 31 fungal genomes.</title>
        <authorList>
            <person name="Floudas D."/>
            <person name="Binder M."/>
            <person name="Riley R."/>
            <person name="Barry K."/>
            <person name="Blanchette R.A."/>
            <person name="Henrissat B."/>
            <person name="Martinez A.T."/>
            <person name="Otillar R."/>
            <person name="Spatafora J.W."/>
            <person name="Yadav J.S."/>
            <person name="Aerts A."/>
            <person name="Benoit I."/>
            <person name="Boyd A."/>
            <person name="Carlson A."/>
            <person name="Copeland A."/>
            <person name="Coutinho P.M."/>
            <person name="de Vries R.P."/>
            <person name="Ferreira P."/>
            <person name="Findley K."/>
            <person name="Foster B."/>
            <person name="Gaskell J."/>
            <person name="Glotzer D."/>
            <person name="Gorecki P."/>
            <person name="Heitman J."/>
            <person name="Hesse C."/>
            <person name="Hori C."/>
            <person name="Igarashi K."/>
            <person name="Jurgens J.A."/>
            <person name="Kallen N."/>
            <person name="Kersten P."/>
            <person name="Kohler A."/>
            <person name="Kuees U."/>
            <person name="Kumar T.K.A."/>
            <person name="Kuo A."/>
            <person name="LaButti K."/>
            <person name="Larrondo L.F."/>
            <person name="Lindquist E."/>
            <person name="Ling A."/>
            <person name="Lombard V."/>
            <person name="Lucas S."/>
            <person name="Lundell T."/>
            <person name="Martin R."/>
            <person name="McLaughlin D.J."/>
            <person name="Morgenstern I."/>
            <person name="Morin E."/>
            <person name="Murat C."/>
            <person name="Nagy L.G."/>
            <person name="Nolan M."/>
            <person name="Ohm R.A."/>
            <person name="Patyshakuliyeva A."/>
            <person name="Rokas A."/>
            <person name="Ruiz-Duenas F.J."/>
            <person name="Sabat G."/>
            <person name="Salamov A."/>
            <person name="Samejima M."/>
            <person name="Schmutz J."/>
            <person name="Slot J.C."/>
            <person name="St John F."/>
            <person name="Stenlid J."/>
            <person name="Sun H."/>
            <person name="Sun S."/>
            <person name="Syed K."/>
            <person name="Tsang A."/>
            <person name="Wiebenga A."/>
            <person name="Young D."/>
            <person name="Pisabarro A."/>
            <person name="Eastwood D.C."/>
            <person name="Martin F."/>
            <person name="Cullen D."/>
            <person name="Grigoriev I.V."/>
            <person name="Hibbett D.S."/>
        </authorList>
    </citation>
    <scope>NUCLEOTIDE SEQUENCE</scope>
    <source>
        <strain evidence="2">FP-58527</strain>
    </source>
</reference>
<dbReference type="OrthoDB" id="2742096at2759"/>
<sequence length="401" mass="44215">MESIQIVLEKRTCIAGGAVSGEVILNFPLMQQEQIDEVYLKFKGSVYTFISPARTDLNETKDVDIIRDRIAVWSRGSAYPPPDSHTLSVPFTFNFPPEIPPSFEFTVLESRAVVRYGVEAVGARPGALRLNKRVFVPVVGLPADPYGAQLRAGPLAGPASGWTGPWTTVVMQKNIRTGFWGEYAEVSVEFRYPTLMSVPIWTPIPFTLTVVTTSKTCKRTSDSESGPIWPAPPTKPEDVRLELVRTAYVRTGHLTWTQKDRIALLGRLGEHKKGEDIRVQTAQKAWLPNSETKGRWKQQTSFTSSLDLSCSPSFKSPTLSVEYALAIVAPFSGMNNTAQLDIPISISSGVIPRLYTNSAGGDTAPPLYDSSAEPQPTLELPPYVILAAQLSRSAIYSWYFN</sequence>
<organism evidence="1 2">
    <name type="scientific">Fomitopsis schrenkii</name>
    <name type="common">Brown rot fungus</name>
    <dbReference type="NCBI Taxonomy" id="2126942"/>
    <lineage>
        <taxon>Eukaryota</taxon>
        <taxon>Fungi</taxon>
        <taxon>Dikarya</taxon>
        <taxon>Basidiomycota</taxon>
        <taxon>Agaricomycotina</taxon>
        <taxon>Agaricomycetes</taxon>
        <taxon>Polyporales</taxon>
        <taxon>Fomitopsis</taxon>
    </lineage>
</organism>
<gene>
    <name evidence="1" type="ORF">FOMPIDRAFT_1031598</name>
</gene>